<protein>
    <submittedName>
        <fullName evidence="3">Heavy-metal-associated domain-containing protein</fullName>
    </submittedName>
</protein>
<dbReference type="CDD" id="cd00371">
    <property type="entry name" value="HMA"/>
    <property type="match status" value="1"/>
</dbReference>
<gene>
    <name evidence="3" type="ORF">H9932_14820</name>
</gene>
<evidence type="ECO:0000259" key="2">
    <source>
        <dbReference type="PROSITE" id="PS50846"/>
    </source>
</evidence>
<name>A0A9D2TJN3_9MICO</name>
<dbReference type="PROSITE" id="PS01047">
    <property type="entry name" value="HMA_1"/>
    <property type="match status" value="1"/>
</dbReference>
<feature type="domain" description="HMA" evidence="2">
    <location>
        <begin position="12"/>
        <end position="50"/>
    </location>
</feature>
<dbReference type="Proteomes" id="UP000823854">
    <property type="component" value="Unassembled WGS sequence"/>
</dbReference>
<comment type="caution">
    <text evidence="3">The sequence shown here is derived from an EMBL/GenBank/DDBJ whole genome shotgun (WGS) entry which is preliminary data.</text>
</comment>
<dbReference type="GO" id="GO:0046872">
    <property type="term" value="F:metal ion binding"/>
    <property type="evidence" value="ECO:0007669"/>
    <property type="project" value="UniProtKB-KW"/>
</dbReference>
<dbReference type="InterPro" id="IPR017969">
    <property type="entry name" value="Heavy-metal-associated_CS"/>
</dbReference>
<dbReference type="Gene3D" id="3.30.70.100">
    <property type="match status" value="1"/>
</dbReference>
<dbReference type="InterPro" id="IPR006121">
    <property type="entry name" value="HMA_dom"/>
</dbReference>
<keyword evidence="1" id="KW-0479">Metal-binding</keyword>
<dbReference type="SUPFAM" id="SSF55008">
    <property type="entry name" value="HMA, heavy metal-associated domain"/>
    <property type="match status" value="1"/>
</dbReference>
<evidence type="ECO:0000313" key="4">
    <source>
        <dbReference type="Proteomes" id="UP000823854"/>
    </source>
</evidence>
<evidence type="ECO:0000256" key="1">
    <source>
        <dbReference type="ARBA" id="ARBA00022723"/>
    </source>
</evidence>
<dbReference type="PROSITE" id="PS50846">
    <property type="entry name" value="HMA_2"/>
    <property type="match status" value="1"/>
</dbReference>
<reference evidence="3" key="2">
    <citation type="submission" date="2021-04" db="EMBL/GenBank/DDBJ databases">
        <authorList>
            <person name="Gilroy R."/>
        </authorList>
    </citation>
    <scope>NUCLEOTIDE SEQUENCE</scope>
    <source>
        <strain evidence="3">CHK130-7132</strain>
    </source>
</reference>
<dbReference type="InterPro" id="IPR036163">
    <property type="entry name" value="HMA_dom_sf"/>
</dbReference>
<dbReference type="AlphaFoldDB" id="A0A9D2TJN3"/>
<organism evidence="3 4">
    <name type="scientific">Candidatus Brachybacterium intestinipullorum</name>
    <dbReference type="NCBI Taxonomy" id="2838512"/>
    <lineage>
        <taxon>Bacteria</taxon>
        <taxon>Bacillati</taxon>
        <taxon>Actinomycetota</taxon>
        <taxon>Actinomycetes</taxon>
        <taxon>Micrococcales</taxon>
        <taxon>Dermabacteraceae</taxon>
        <taxon>Brachybacterium</taxon>
    </lineage>
</organism>
<feature type="non-terminal residue" evidence="3">
    <location>
        <position position="50"/>
    </location>
</feature>
<proteinExistence type="predicted"/>
<dbReference type="EMBL" id="DWWC01000319">
    <property type="protein sequence ID" value="HJC70932.1"/>
    <property type="molecule type" value="Genomic_DNA"/>
</dbReference>
<dbReference type="Pfam" id="PF00403">
    <property type="entry name" value="HMA"/>
    <property type="match status" value="1"/>
</dbReference>
<reference evidence="3" key="1">
    <citation type="journal article" date="2021" name="PeerJ">
        <title>Extensive microbial diversity within the chicken gut microbiome revealed by metagenomics and culture.</title>
        <authorList>
            <person name="Gilroy R."/>
            <person name="Ravi A."/>
            <person name="Getino M."/>
            <person name="Pursley I."/>
            <person name="Horton D.L."/>
            <person name="Alikhan N.F."/>
            <person name="Baker D."/>
            <person name="Gharbi K."/>
            <person name="Hall N."/>
            <person name="Watson M."/>
            <person name="Adriaenssens E.M."/>
            <person name="Foster-Nyarko E."/>
            <person name="Jarju S."/>
            <person name="Secka A."/>
            <person name="Antonio M."/>
            <person name="Oren A."/>
            <person name="Chaudhuri R.R."/>
            <person name="La Ragione R."/>
            <person name="Hildebrand F."/>
            <person name="Pallen M.J."/>
        </authorList>
    </citation>
    <scope>NUCLEOTIDE SEQUENCE</scope>
    <source>
        <strain evidence="3">CHK130-7132</strain>
    </source>
</reference>
<evidence type="ECO:0000313" key="3">
    <source>
        <dbReference type="EMBL" id="HJC70932.1"/>
    </source>
</evidence>
<accession>A0A9D2TJN3</accession>
<sequence>MATSPARQPLDVGIELEIGGMTCASCANRIERKLNKLDGVSASVNYATEK</sequence>